<evidence type="ECO:0000313" key="1">
    <source>
        <dbReference type="EMBL" id="CAD11229.1"/>
    </source>
</evidence>
<dbReference type="EMBL" id="AJ418329">
    <property type="protein sequence ID" value="CAD11229.1"/>
    <property type="molecule type" value="Genomic_DNA"/>
</dbReference>
<accession>Q8VN85</accession>
<proteinExistence type="predicted"/>
<sequence>MDTRKKREKH</sequence>
<name>Q8VN85_HELPX</name>
<gene>
    <name evidence="1" type="primary">ureF</name>
</gene>
<protein>
    <submittedName>
        <fullName evidence="1">Urease accessory protein</fullName>
    </submittedName>
</protein>
<reference evidence="1" key="1">
    <citation type="journal article" date="2001" name="Proc. Natl. Acad. Sci. U.S.A.">
        <title>Recombination and mutation during long-term gastric colonization by Helicobacter pylori: estimates of clock rates, recombination size and minimal age.</title>
        <authorList>
            <person name="Falush D."/>
            <person name="Kraft C."/>
            <person name="Taylor N.S."/>
            <person name="Correa P."/>
            <person name="Fox J.G."/>
            <person name="Achtman M."/>
            <person name="Suerbaum S."/>
        </authorList>
    </citation>
    <scope>NUCLEOTIDE SEQUENCE</scope>
    <source>
        <strain evidence="1">NQ267</strain>
    </source>
</reference>
<organism evidence="1">
    <name type="scientific">Helicobacter pylori</name>
    <name type="common">Campylobacter pylori</name>
    <dbReference type="NCBI Taxonomy" id="210"/>
    <lineage>
        <taxon>Bacteria</taxon>
        <taxon>Pseudomonadati</taxon>
        <taxon>Campylobacterota</taxon>
        <taxon>Epsilonproteobacteria</taxon>
        <taxon>Campylobacterales</taxon>
        <taxon>Helicobacteraceae</taxon>
        <taxon>Helicobacter</taxon>
    </lineage>
</organism>